<sequence>MLAMKLIEFDVGSVFGRGIRYGEAKQRDAGVREAIELGVPSVVLREETPARVRRYISVALNRSEDVGFKLCREMGVALRISRDRESVRELTVFEALSRTLDAEELSSLARIKYGLNLDDAESGYVAVSAMRSRL</sequence>
<proteinExistence type="predicted"/>
<accession>A0A1Y5ICR8</accession>
<dbReference type="EMBL" id="KZ155778">
    <property type="protein sequence ID" value="OUS47281.1"/>
    <property type="molecule type" value="Genomic_DNA"/>
</dbReference>
<protein>
    <submittedName>
        <fullName evidence="1">Uncharacterized protein</fullName>
    </submittedName>
</protein>
<reference evidence="1" key="1">
    <citation type="submission" date="2017-04" db="EMBL/GenBank/DDBJ databases">
        <title>Population genomics of picophytoplankton unveils novel chromosome hypervariability.</title>
        <authorList>
            <consortium name="DOE Joint Genome Institute"/>
            <person name="Blanc-Mathieu R."/>
            <person name="Krasovec M."/>
            <person name="Hebrard M."/>
            <person name="Yau S."/>
            <person name="Desgranges E."/>
            <person name="Martin J."/>
            <person name="Schackwitz W."/>
            <person name="Kuo A."/>
            <person name="Salin G."/>
            <person name="Donnadieu C."/>
            <person name="Desdevises Y."/>
            <person name="Sanchez-Ferandin S."/>
            <person name="Moreau H."/>
            <person name="Rivals E."/>
            <person name="Grigoriev I.V."/>
            <person name="Grimsley N."/>
            <person name="Eyre-Walker A."/>
            <person name="Piganeau G."/>
        </authorList>
    </citation>
    <scope>NUCLEOTIDE SEQUENCE [LARGE SCALE GENOMIC DNA]</scope>
    <source>
        <strain evidence="1">RCC 1115</strain>
    </source>
</reference>
<name>A0A1Y5ICR8_OSTTA</name>
<dbReference type="Proteomes" id="UP000195557">
    <property type="component" value="Unassembled WGS sequence"/>
</dbReference>
<evidence type="ECO:0000313" key="1">
    <source>
        <dbReference type="EMBL" id="OUS47281.1"/>
    </source>
</evidence>
<organism evidence="1">
    <name type="scientific">Ostreococcus tauri</name>
    <name type="common">Marine green alga</name>
    <dbReference type="NCBI Taxonomy" id="70448"/>
    <lineage>
        <taxon>Eukaryota</taxon>
        <taxon>Viridiplantae</taxon>
        <taxon>Chlorophyta</taxon>
        <taxon>Mamiellophyceae</taxon>
        <taxon>Mamiellales</taxon>
        <taxon>Bathycoccaceae</taxon>
        <taxon>Ostreococcus</taxon>
    </lineage>
</organism>
<dbReference type="AlphaFoldDB" id="A0A1Y5ICR8"/>
<gene>
    <name evidence="1" type="ORF">BE221DRAFT_190803</name>
</gene>